<dbReference type="InterPro" id="IPR013595">
    <property type="entry name" value="Pept_S33_TAP-like_C"/>
</dbReference>
<evidence type="ECO:0000313" key="6">
    <source>
        <dbReference type="EMBL" id="MBB6335267.1"/>
    </source>
</evidence>
<keyword evidence="2 4" id="KW-0732">Signal</keyword>
<dbReference type="InterPro" id="IPR051601">
    <property type="entry name" value="Serine_prot/Carboxylest_S33"/>
</dbReference>
<feature type="domain" description="Peptidase S33 tripeptidyl aminopeptidase-like C-terminal" evidence="5">
    <location>
        <begin position="435"/>
        <end position="527"/>
    </location>
</feature>
<keyword evidence="3" id="KW-0378">Hydrolase</keyword>
<feature type="chain" id="PRO_5039722297" evidence="4">
    <location>
        <begin position="34"/>
        <end position="530"/>
    </location>
</feature>
<accession>A0A923E5N3</accession>
<organism evidence="6 7">
    <name type="scientific">Schaalia hyovaginalis</name>
    <dbReference type="NCBI Taxonomy" id="29316"/>
    <lineage>
        <taxon>Bacteria</taxon>
        <taxon>Bacillati</taxon>
        <taxon>Actinomycetota</taxon>
        <taxon>Actinomycetes</taxon>
        <taxon>Actinomycetales</taxon>
        <taxon>Actinomycetaceae</taxon>
        <taxon>Schaalia</taxon>
    </lineage>
</organism>
<feature type="signal peptide" evidence="4">
    <location>
        <begin position="1"/>
        <end position="33"/>
    </location>
</feature>
<dbReference type="InterPro" id="IPR029058">
    <property type="entry name" value="AB_hydrolase_fold"/>
</dbReference>
<dbReference type="Gene3D" id="3.40.50.1820">
    <property type="entry name" value="alpha/beta hydrolase"/>
    <property type="match status" value="1"/>
</dbReference>
<dbReference type="AlphaFoldDB" id="A0A923E5N3"/>
<sequence length="530" mass="55798">MTAMTTGRASWRKPLALTSAMLAVIGLAACSPAAPTRDSSAQSGAPLASDTTLDGAWQQRTYKSIYEQKIDWHPCASEDGLDDQVSPVLEEAKVDVSAYECGTVKAPMDWTNPSDTRTIDLAVVRIPSTGDPDKAIPLFMNPGGPGASGVQQAMAMPATPAYAKVMETHETWGFDPRGVGRSTPVSCPSESELGAVQLAECAKANPVAHYMGTSYVARDMELLRVLSGAPRLDYLGYSYGTMLGATYATLFPSTAGRMILDSAENAKWGSIEHNYDQQVAVAKAAGALADSCTKMTTLEGAPVTCPFTSEREMLDYKKSLDETPLKASDGTEITGSVLRDFLTSALYNFPEAQASSLDLLGKAKSGDQQAIDELSAQIASGGAEIDTAGQLTVCPSTPKTPDVAGLIEHIKKVGVPEFIGGPELTDEVISEYTKFECASLPETGTDFTDTFDASKVKNPLLVIGITGDHATPFQHGKELAEQLGKASFLTLEGTGHGASFSDRSSCVDAAAVDYLNTGALPEEGTVCQAG</sequence>
<dbReference type="PANTHER" id="PTHR43248:SF29">
    <property type="entry name" value="TRIPEPTIDYL AMINOPEPTIDASE"/>
    <property type="match status" value="1"/>
</dbReference>
<evidence type="ECO:0000256" key="4">
    <source>
        <dbReference type="SAM" id="SignalP"/>
    </source>
</evidence>
<evidence type="ECO:0000259" key="5">
    <source>
        <dbReference type="Pfam" id="PF08386"/>
    </source>
</evidence>
<dbReference type="GO" id="GO:0016787">
    <property type="term" value="F:hydrolase activity"/>
    <property type="evidence" value="ECO:0007669"/>
    <property type="project" value="UniProtKB-KW"/>
</dbReference>
<dbReference type="PANTHER" id="PTHR43248">
    <property type="entry name" value="2-SUCCINYL-6-HYDROXY-2,4-CYCLOHEXADIENE-1-CARBOXYLATE SYNTHASE"/>
    <property type="match status" value="1"/>
</dbReference>
<gene>
    <name evidence="6" type="ORF">HD592_001832</name>
</gene>
<comment type="caution">
    <text evidence="6">The sequence shown here is derived from an EMBL/GenBank/DDBJ whole genome shotgun (WGS) entry which is preliminary data.</text>
</comment>
<dbReference type="Pfam" id="PF08386">
    <property type="entry name" value="Abhydrolase_4"/>
    <property type="match status" value="1"/>
</dbReference>
<name>A0A923E5N3_9ACTO</name>
<dbReference type="Proteomes" id="UP000617426">
    <property type="component" value="Unassembled WGS sequence"/>
</dbReference>
<proteinExistence type="inferred from homology"/>
<evidence type="ECO:0000256" key="2">
    <source>
        <dbReference type="ARBA" id="ARBA00022729"/>
    </source>
</evidence>
<dbReference type="EMBL" id="JACHMK010000001">
    <property type="protein sequence ID" value="MBB6335267.1"/>
    <property type="molecule type" value="Genomic_DNA"/>
</dbReference>
<evidence type="ECO:0000256" key="3">
    <source>
        <dbReference type="ARBA" id="ARBA00022801"/>
    </source>
</evidence>
<evidence type="ECO:0000313" key="7">
    <source>
        <dbReference type="Proteomes" id="UP000617426"/>
    </source>
</evidence>
<protein>
    <submittedName>
        <fullName evidence="6">Pimeloyl-ACP methyl ester carboxylesterase</fullName>
    </submittedName>
</protein>
<evidence type="ECO:0000256" key="1">
    <source>
        <dbReference type="ARBA" id="ARBA00010088"/>
    </source>
</evidence>
<comment type="similarity">
    <text evidence="1">Belongs to the peptidase S33 family.</text>
</comment>
<reference evidence="6" key="1">
    <citation type="submission" date="2020-08" db="EMBL/GenBank/DDBJ databases">
        <title>Sequencing the genomes of 1000 actinobacteria strains.</title>
        <authorList>
            <person name="Klenk H.-P."/>
        </authorList>
    </citation>
    <scope>NUCLEOTIDE SEQUENCE</scope>
    <source>
        <strain evidence="6">DSM 10695</strain>
    </source>
</reference>
<keyword evidence="7" id="KW-1185">Reference proteome</keyword>
<dbReference type="SUPFAM" id="SSF53474">
    <property type="entry name" value="alpha/beta-Hydrolases"/>
    <property type="match status" value="1"/>
</dbReference>